<dbReference type="PROSITE" id="PS51257">
    <property type="entry name" value="PROKAR_LIPOPROTEIN"/>
    <property type="match status" value="1"/>
</dbReference>
<dbReference type="AlphaFoldDB" id="A0A7W8INJ0"/>
<name>A0A7W8INJ0_9BACL</name>
<protein>
    <submittedName>
        <fullName evidence="1">Uncharacterized protein</fullName>
    </submittedName>
</protein>
<dbReference type="RefSeq" id="WP_183251717.1">
    <property type="nucleotide sequence ID" value="NZ_JACHEP010000002.1"/>
</dbReference>
<accession>A0A7W8INJ0</accession>
<dbReference type="EMBL" id="JACHEP010000002">
    <property type="protein sequence ID" value="MBB5323704.1"/>
    <property type="molecule type" value="Genomic_DNA"/>
</dbReference>
<reference evidence="1 2" key="1">
    <citation type="submission" date="2020-08" db="EMBL/GenBank/DDBJ databases">
        <title>Genomic Encyclopedia of Type Strains, Phase IV (KMG-IV): sequencing the most valuable type-strain genomes for metagenomic binning, comparative biology and taxonomic classification.</title>
        <authorList>
            <person name="Goeker M."/>
        </authorList>
    </citation>
    <scope>NUCLEOTIDE SEQUENCE [LARGE SCALE GENOMIC DNA]</scope>
    <source>
        <strain evidence="1 2">DSM 16325</strain>
    </source>
</reference>
<dbReference type="Proteomes" id="UP000520011">
    <property type="component" value="Unassembled WGS sequence"/>
</dbReference>
<keyword evidence="2" id="KW-1185">Reference proteome</keyword>
<gene>
    <name evidence="1" type="ORF">HNQ34_000796</name>
</gene>
<evidence type="ECO:0000313" key="2">
    <source>
        <dbReference type="Proteomes" id="UP000520011"/>
    </source>
</evidence>
<sequence length="74" mass="8369">MRPFLLVLAVLLGVWSGISGCQAKLDTIKGEVTRATEKEIWVDWSQLSKLEKQKIDVGYFYKLQSEKTYAGCSL</sequence>
<organism evidence="1 2">
    <name type="scientific">Anoxybacteroides tepidamans</name>
    <dbReference type="NCBI Taxonomy" id="265948"/>
    <lineage>
        <taxon>Bacteria</taxon>
        <taxon>Bacillati</taxon>
        <taxon>Bacillota</taxon>
        <taxon>Bacilli</taxon>
        <taxon>Bacillales</taxon>
        <taxon>Anoxybacillaceae</taxon>
        <taxon>Anoxybacteroides</taxon>
    </lineage>
</organism>
<proteinExistence type="predicted"/>
<comment type="caution">
    <text evidence="1">The sequence shown here is derived from an EMBL/GenBank/DDBJ whole genome shotgun (WGS) entry which is preliminary data.</text>
</comment>
<evidence type="ECO:0000313" key="1">
    <source>
        <dbReference type="EMBL" id="MBB5323704.1"/>
    </source>
</evidence>